<dbReference type="EMBL" id="MU274939">
    <property type="protein sequence ID" value="KAI0084690.1"/>
    <property type="molecule type" value="Genomic_DNA"/>
</dbReference>
<name>A0ACB8TRT6_9APHY</name>
<evidence type="ECO:0000313" key="1">
    <source>
        <dbReference type="EMBL" id="KAI0084690.1"/>
    </source>
</evidence>
<organism evidence="1 2">
    <name type="scientific">Irpex rosettiformis</name>
    <dbReference type="NCBI Taxonomy" id="378272"/>
    <lineage>
        <taxon>Eukaryota</taxon>
        <taxon>Fungi</taxon>
        <taxon>Dikarya</taxon>
        <taxon>Basidiomycota</taxon>
        <taxon>Agaricomycotina</taxon>
        <taxon>Agaricomycetes</taxon>
        <taxon>Polyporales</taxon>
        <taxon>Irpicaceae</taxon>
        <taxon>Irpex</taxon>
    </lineage>
</organism>
<sequence>MSSKRKWDQAAPSDEDSPAKAVKIEDGKTASEAAAAAAAIAAKIAAQFAGQPGGGSVLGPKDPHDGDFVHDIDINDVRNRYLLTKGSTQTQIHEETGASVSTKGTWYPDRTKATEKDPPLYLHISATTKEILQGAIDKVNELISIDMGSLVEDKKDRLREKRKWPEEKLPVGLETIRNFNVRAKVVGPSGMFVKYIQQETGTRVQIKGLGSGFVDQETGQEHNEPMYIHVTGPDEGQVARAKVLTEDLLEVVRAEHAKVKTIIDQQQMELHQAQAQYAAYSAYAGYAPPQPGSAPPPPPPGDQPPPPPPDGSAPAPPGDYSASAAAPSSSDTDAYAAYWAAYGYDVNSPEFKAWQAQQYAQYYAQQGYTAPADGSAPAPPPSDAAPPPPPPPP</sequence>
<accession>A0ACB8TRT6</accession>
<proteinExistence type="predicted"/>
<reference evidence="1" key="1">
    <citation type="journal article" date="2021" name="Environ. Microbiol.">
        <title>Gene family expansions and transcriptome signatures uncover fungal adaptations to wood decay.</title>
        <authorList>
            <person name="Hage H."/>
            <person name="Miyauchi S."/>
            <person name="Viragh M."/>
            <person name="Drula E."/>
            <person name="Min B."/>
            <person name="Chaduli D."/>
            <person name="Navarro D."/>
            <person name="Favel A."/>
            <person name="Norest M."/>
            <person name="Lesage-Meessen L."/>
            <person name="Balint B."/>
            <person name="Merenyi Z."/>
            <person name="de Eugenio L."/>
            <person name="Morin E."/>
            <person name="Martinez A.T."/>
            <person name="Baldrian P."/>
            <person name="Stursova M."/>
            <person name="Martinez M.J."/>
            <person name="Novotny C."/>
            <person name="Magnuson J.K."/>
            <person name="Spatafora J.W."/>
            <person name="Maurice S."/>
            <person name="Pangilinan J."/>
            <person name="Andreopoulos W."/>
            <person name="LaButti K."/>
            <person name="Hundley H."/>
            <person name="Na H."/>
            <person name="Kuo A."/>
            <person name="Barry K."/>
            <person name="Lipzen A."/>
            <person name="Henrissat B."/>
            <person name="Riley R."/>
            <person name="Ahrendt S."/>
            <person name="Nagy L.G."/>
            <person name="Grigoriev I.V."/>
            <person name="Martin F."/>
            <person name="Rosso M.N."/>
        </authorList>
    </citation>
    <scope>NUCLEOTIDE SEQUENCE</scope>
    <source>
        <strain evidence="1">CBS 384.51</strain>
    </source>
</reference>
<gene>
    <name evidence="1" type="ORF">BDY19DRAFT_969583</name>
</gene>
<dbReference type="Proteomes" id="UP001055072">
    <property type="component" value="Unassembled WGS sequence"/>
</dbReference>
<evidence type="ECO:0000313" key="2">
    <source>
        <dbReference type="Proteomes" id="UP001055072"/>
    </source>
</evidence>
<comment type="caution">
    <text evidence="1">The sequence shown here is derived from an EMBL/GenBank/DDBJ whole genome shotgun (WGS) entry which is preliminary data.</text>
</comment>
<protein>
    <submittedName>
        <fullName evidence="1">Uncharacterized protein</fullName>
    </submittedName>
</protein>
<keyword evidence="2" id="KW-1185">Reference proteome</keyword>